<comment type="function">
    <text evidence="10">Catalyzes the transfer of pyrophosphate from adenosine triphosphate (ATP) to 6-hydroxymethyl-7,8-dihydropterin, an enzymatic step in folate biosynthesis pathway.</text>
</comment>
<gene>
    <name evidence="14" type="primary">folK</name>
    <name evidence="14" type="ORF">PEPS_14920</name>
</gene>
<dbReference type="NCBIfam" id="TIGR01498">
    <property type="entry name" value="folK"/>
    <property type="match status" value="1"/>
</dbReference>
<evidence type="ECO:0000256" key="7">
    <source>
        <dbReference type="ARBA" id="ARBA00022777"/>
    </source>
</evidence>
<keyword evidence="6" id="KW-0547">Nucleotide-binding</keyword>
<evidence type="ECO:0000256" key="8">
    <source>
        <dbReference type="ARBA" id="ARBA00022840"/>
    </source>
</evidence>
<keyword evidence="8" id="KW-0067">ATP-binding</keyword>
<dbReference type="InterPro" id="IPR000550">
    <property type="entry name" value="Hppk"/>
</dbReference>
<keyword evidence="9" id="KW-0289">Folate biosynthesis</keyword>
<accession>A0ABM7VE36</accession>
<dbReference type="PANTHER" id="PTHR43071">
    <property type="entry name" value="2-AMINO-4-HYDROXY-6-HYDROXYMETHYLDIHYDROPTERIDINE PYROPHOSPHOKINASE"/>
    <property type="match status" value="1"/>
</dbReference>
<evidence type="ECO:0000256" key="11">
    <source>
        <dbReference type="ARBA" id="ARBA00029766"/>
    </source>
</evidence>
<comment type="pathway">
    <text evidence="1">Cofactor biosynthesis; tetrahydrofolate biosynthesis; 2-amino-4-hydroxy-6-hydroxymethyl-7,8-dihydropteridine diphosphate from 7,8-dihydroneopterin triphosphate: step 4/4.</text>
</comment>
<evidence type="ECO:0000256" key="1">
    <source>
        <dbReference type="ARBA" id="ARBA00005051"/>
    </source>
</evidence>
<dbReference type="Pfam" id="PF01288">
    <property type="entry name" value="HPPK"/>
    <property type="match status" value="1"/>
</dbReference>
<evidence type="ECO:0000256" key="10">
    <source>
        <dbReference type="ARBA" id="ARBA00029409"/>
    </source>
</evidence>
<evidence type="ECO:0000256" key="12">
    <source>
        <dbReference type="ARBA" id="ARBA00033413"/>
    </source>
</evidence>
<dbReference type="EC" id="2.7.6.3" evidence="3"/>
<evidence type="ECO:0000256" key="4">
    <source>
        <dbReference type="ARBA" id="ARBA00016218"/>
    </source>
</evidence>
<dbReference type="Gene3D" id="3.30.70.560">
    <property type="entry name" value="7,8-Dihydro-6-hydroxymethylpterin-pyrophosphokinase HPPK"/>
    <property type="match status" value="1"/>
</dbReference>
<sequence>MRGVYLLLGSNLQDREGLLKQAVEEIEISVGKVLKASSVYESEAWGVTDQPAFLNQVLEVETALEAYPLLMAIQQIEIKLGRVRHERWGERTMDIDILFFGEEVLQSQRLTVPHPELHNRRFTLLPLIEVVKNKQHPTLGYTLEHLLEQCPDKLKAWVYKPEMK</sequence>
<dbReference type="PROSITE" id="PS00794">
    <property type="entry name" value="HPPK"/>
    <property type="match status" value="1"/>
</dbReference>
<dbReference type="RefSeq" id="WP_332919249.1">
    <property type="nucleotide sequence ID" value="NZ_AP025292.1"/>
</dbReference>
<comment type="similarity">
    <text evidence="2">Belongs to the HPPK family.</text>
</comment>
<evidence type="ECO:0000256" key="3">
    <source>
        <dbReference type="ARBA" id="ARBA00013253"/>
    </source>
</evidence>
<evidence type="ECO:0000256" key="2">
    <source>
        <dbReference type="ARBA" id="ARBA00005810"/>
    </source>
</evidence>
<dbReference type="CDD" id="cd00483">
    <property type="entry name" value="HPPK"/>
    <property type="match status" value="1"/>
</dbReference>
<dbReference type="SUPFAM" id="SSF55083">
    <property type="entry name" value="6-hydroxymethyl-7,8-dihydropterin pyrophosphokinase, HPPK"/>
    <property type="match status" value="1"/>
</dbReference>
<dbReference type="PANTHER" id="PTHR43071:SF1">
    <property type="entry name" value="2-AMINO-4-HYDROXY-6-HYDROXYMETHYLDIHYDROPTERIDINE PYROPHOSPHOKINASE"/>
    <property type="match status" value="1"/>
</dbReference>
<dbReference type="Proteomes" id="UP001354989">
    <property type="component" value="Chromosome"/>
</dbReference>
<feature type="domain" description="7,8-dihydro-6-hydroxymethylpterin-pyrophosphokinase" evidence="13">
    <location>
        <begin position="87"/>
        <end position="98"/>
    </location>
</feature>
<evidence type="ECO:0000256" key="6">
    <source>
        <dbReference type="ARBA" id="ARBA00022741"/>
    </source>
</evidence>
<proteinExistence type="inferred from homology"/>
<protein>
    <recommendedName>
        <fullName evidence="4">2-amino-4-hydroxy-6-hydroxymethyldihydropteridine pyrophosphokinase</fullName>
        <ecNumber evidence="3">2.7.6.3</ecNumber>
    </recommendedName>
    <alternativeName>
        <fullName evidence="11">6-hydroxymethyl-7,8-dihydropterin pyrophosphokinase</fullName>
    </alternativeName>
    <alternativeName>
        <fullName evidence="12">7,8-dihydro-6-hydroxymethylpterin-pyrophosphokinase</fullName>
    </alternativeName>
</protein>
<dbReference type="EMBL" id="AP025292">
    <property type="protein sequence ID" value="BDC99211.1"/>
    <property type="molecule type" value="Genomic_DNA"/>
</dbReference>
<evidence type="ECO:0000313" key="14">
    <source>
        <dbReference type="EMBL" id="BDC99211.1"/>
    </source>
</evidence>
<evidence type="ECO:0000259" key="13">
    <source>
        <dbReference type="PROSITE" id="PS00794"/>
    </source>
</evidence>
<dbReference type="InterPro" id="IPR035907">
    <property type="entry name" value="Hppk_sf"/>
</dbReference>
<evidence type="ECO:0000313" key="15">
    <source>
        <dbReference type="Proteomes" id="UP001354989"/>
    </source>
</evidence>
<evidence type="ECO:0000256" key="5">
    <source>
        <dbReference type="ARBA" id="ARBA00022679"/>
    </source>
</evidence>
<keyword evidence="15" id="KW-1185">Reference proteome</keyword>
<keyword evidence="5" id="KW-0808">Transferase</keyword>
<name>A0ABM7VE36_9BACT</name>
<reference evidence="14 15" key="1">
    <citation type="submission" date="2021-12" db="EMBL/GenBank/DDBJ databases">
        <title>Genome sequencing of bacteria with rrn-lacking chromosome and rrn-plasmid.</title>
        <authorList>
            <person name="Anda M."/>
            <person name="Iwasaki W."/>
        </authorList>
    </citation>
    <scope>NUCLEOTIDE SEQUENCE [LARGE SCALE GENOMIC DNA]</scope>
    <source>
        <strain evidence="14 15">NBRC 101262</strain>
    </source>
</reference>
<keyword evidence="7" id="KW-0418">Kinase</keyword>
<organism evidence="14 15">
    <name type="scientific">Persicobacter psychrovividus</name>
    <dbReference type="NCBI Taxonomy" id="387638"/>
    <lineage>
        <taxon>Bacteria</taxon>
        <taxon>Pseudomonadati</taxon>
        <taxon>Bacteroidota</taxon>
        <taxon>Cytophagia</taxon>
        <taxon>Cytophagales</taxon>
        <taxon>Persicobacteraceae</taxon>
        <taxon>Persicobacter</taxon>
    </lineage>
</organism>
<evidence type="ECO:0000256" key="9">
    <source>
        <dbReference type="ARBA" id="ARBA00022909"/>
    </source>
</evidence>